<name>A0ABS6K6Y6_9FIRM</name>
<accession>A0ABS6K6Y6</accession>
<dbReference type="EMBL" id="JAHQCX010000005">
    <property type="protein sequence ID" value="MBU9726221.1"/>
    <property type="molecule type" value="Genomic_DNA"/>
</dbReference>
<sequence>MKILQQQEWYAQASARAGRGVLVDTDLFDVLDPRRGPDSDFTLARQIREPISERPLL</sequence>
<evidence type="ECO:0000313" key="1">
    <source>
        <dbReference type="EMBL" id="MBU9726221.1"/>
    </source>
</evidence>
<dbReference type="Proteomes" id="UP001314681">
    <property type="component" value="Unassembled WGS sequence"/>
</dbReference>
<organism evidence="1 2">
    <name type="scientific">Diplocloster modestus</name>
    <dbReference type="NCBI Taxonomy" id="2850322"/>
    <lineage>
        <taxon>Bacteria</taxon>
        <taxon>Bacillati</taxon>
        <taxon>Bacillota</taxon>
        <taxon>Clostridia</taxon>
        <taxon>Lachnospirales</taxon>
        <taxon>Lachnospiraceae</taxon>
        <taxon>Diplocloster</taxon>
    </lineage>
</organism>
<protein>
    <submittedName>
        <fullName evidence="1">Uncharacterized protein</fullName>
    </submittedName>
</protein>
<keyword evidence="2" id="KW-1185">Reference proteome</keyword>
<evidence type="ECO:0000313" key="2">
    <source>
        <dbReference type="Proteomes" id="UP001314681"/>
    </source>
</evidence>
<dbReference type="RefSeq" id="WP_238726690.1">
    <property type="nucleotide sequence ID" value="NZ_JAHQCX010000005.1"/>
</dbReference>
<proteinExistence type="predicted"/>
<comment type="caution">
    <text evidence="1">The sequence shown here is derived from an EMBL/GenBank/DDBJ whole genome shotgun (WGS) entry which is preliminary data.</text>
</comment>
<reference evidence="1 2" key="1">
    <citation type="submission" date="2021-06" db="EMBL/GenBank/DDBJ databases">
        <title>Description of novel taxa of the family Lachnospiraceae.</title>
        <authorList>
            <person name="Chaplin A.V."/>
            <person name="Sokolova S.R."/>
            <person name="Pikina A.P."/>
            <person name="Korzhanova M."/>
            <person name="Belova V."/>
            <person name="Korostin D."/>
            <person name="Efimov B.A."/>
        </authorList>
    </citation>
    <scope>NUCLEOTIDE SEQUENCE [LARGE SCALE GENOMIC DNA]</scope>
    <source>
        <strain evidence="1 2">ASD4241</strain>
    </source>
</reference>
<gene>
    <name evidence="1" type="ORF">KTH90_09355</name>
</gene>